<name>A0A4D6LE04_VIGUN</name>
<keyword evidence="2" id="KW-1185">Reference proteome</keyword>
<dbReference type="Proteomes" id="UP000501690">
    <property type="component" value="Linkage Group LG3"/>
</dbReference>
<evidence type="ECO:0000313" key="1">
    <source>
        <dbReference type="EMBL" id="QCD86504.1"/>
    </source>
</evidence>
<proteinExistence type="predicted"/>
<evidence type="ECO:0000313" key="2">
    <source>
        <dbReference type="Proteomes" id="UP000501690"/>
    </source>
</evidence>
<dbReference type="AlphaFoldDB" id="A0A4D6LE04"/>
<organism evidence="1 2">
    <name type="scientific">Vigna unguiculata</name>
    <name type="common">Cowpea</name>
    <dbReference type="NCBI Taxonomy" id="3917"/>
    <lineage>
        <taxon>Eukaryota</taxon>
        <taxon>Viridiplantae</taxon>
        <taxon>Streptophyta</taxon>
        <taxon>Embryophyta</taxon>
        <taxon>Tracheophyta</taxon>
        <taxon>Spermatophyta</taxon>
        <taxon>Magnoliopsida</taxon>
        <taxon>eudicotyledons</taxon>
        <taxon>Gunneridae</taxon>
        <taxon>Pentapetalae</taxon>
        <taxon>rosids</taxon>
        <taxon>fabids</taxon>
        <taxon>Fabales</taxon>
        <taxon>Fabaceae</taxon>
        <taxon>Papilionoideae</taxon>
        <taxon>50 kb inversion clade</taxon>
        <taxon>NPAAA clade</taxon>
        <taxon>indigoferoid/millettioid clade</taxon>
        <taxon>Phaseoleae</taxon>
        <taxon>Vigna</taxon>
    </lineage>
</organism>
<dbReference type="EMBL" id="CP039347">
    <property type="protein sequence ID" value="QCD86504.1"/>
    <property type="molecule type" value="Genomic_DNA"/>
</dbReference>
<protein>
    <submittedName>
        <fullName evidence="1">Uncharacterized protein</fullName>
    </submittedName>
</protein>
<accession>A0A4D6LE04</accession>
<gene>
    <name evidence="1" type="ORF">DEO72_LG3g1027</name>
</gene>
<reference evidence="1 2" key="1">
    <citation type="submission" date="2019-04" db="EMBL/GenBank/DDBJ databases">
        <title>An improved genome assembly and genetic linkage map for asparagus bean, Vigna unguiculata ssp. sesquipedialis.</title>
        <authorList>
            <person name="Xia Q."/>
            <person name="Zhang R."/>
            <person name="Dong Y."/>
        </authorList>
    </citation>
    <scope>NUCLEOTIDE SEQUENCE [LARGE SCALE GENOMIC DNA]</scope>
    <source>
        <tissue evidence="1">Leaf</tissue>
    </source>
</reference>
<sequence>MPAFSTCCRRYASSDENNSLPSSAHWGELHIMVDLMVVGTRFWTREVLRFCELAKLHFCLLVFLQGNVVRMEEQMFDFVLDLVLA</sequence>